<evidence type="ECO:0000313" key="4">
    <source>
        <dbReference type="Proteomes" id="UP001155010"/>
    </source>
</evidence>
<name>A0A9X2UBN6_9BACT</name>
<evidence type="ECO:0000259" key="1">
    <source>
        <dbReference type="Pfam" id="PF00534"/>
    </source>
</evidence>
<comment type="caution">
    <text evidence="3">The sequence shown here is derived from an EMBL/GenBank/DDBJ whole genome shotgun (WGS) entry which is preliminary data.</text>
</comment>
<reference evidence="3" key="1">
    <citation type="submission" date="2022-08" db="EMBL/GenBank/DDBJ databases">
        <title>Genomic Encyclopedia of Type Strains, Phase V (KMG-V): Genome sequencing to study the core and pangenomes of soil and plant-associated prokaryotes.</title>
        <authorList>
            <person name="Whitman W."/>
        </authorList>
    </citation>
    <scope>NUCLEOTIDE SEQUENCE</scope>
    <source>
        <strain evidence="3">SP2017</strain>
    </source>
</reference>
<dbReference type="Proteomes" id="UP001155010">
    <property type="component" value="Unassembled WGS sequence"/>
</dbReference>
<evidence type="ECO:0000259" key="2">
    <source>
        <dbReference type="Pfam" id="PF13579"/>
    </source>
</evidence>
<dbReference type="PANTHER" id="PTHR45947:SF3">
    <property type="entry name" value="SULFOQUINOVOSYL TRANSFERASE SQD2"/>
    <property type="match status" value="1"/>
</dbReference>
<dbReference type="Gene3D" id="3.40.50.2000">
    <property type="entry name" value="Glycogen Phosphorylase B"/>
    <property type="match status" value="2"/>
</dbReference>
<dbReference type="GO" id="GO:0016758">
    <property type="term" value="F:hexosyltransferase activity"/>
    <property type="evidence" value="ECO:0007669"/>
    <property type="project" value="TreeGrafter"/>
</dbReference>
<dbReference type="InterPro" id="IPR050194">
    <property type="entry name" value="Glycosyltransferase_grp1"/>
</dbReference>
<protein>
    <submittedName>
        <fullName evidence="3">Glycosyltransferase involved in cell wall biosynthesis</fullName>
    </submittedName>
</protein>
<dbReference type="InterPro" id="IPR028098">
    <property type="entry name" value="Glyco_trans_4-like_N"/>
</dbReference>
<feature type="domain" description="Glycosyl transferase family 1" evidence="1">
    <location>
        <begin position="187"/>
        <end position="346"/>
    </location>
</feature>
<dbReference type="PANTHER" id="PTHR45947">
    <property type="entry name" value="SULFOQUINOVOSYL TRANSFERASE SQD2"/>
    <property type="match status" value="1"/>
</dbReference>
<evidence type="ECO:0000313" key="3">
    <source>
        <dbReference type="EMBL" id="MCS3953187.1"/>
    </source>
</evidence>
<dbReference type="Pfam" id="PF00534">
    <property type="entry name" value="Glycos_transf_1"/>
    <property type="match status" value="1"/>
</dbReference>
<organism evidence="3 4">
    <name type="scientific">Salinibacter ruber</name>
    <dbReference type="NCBI Taxonomy" id="146919"/>
    <lineage>
        <taxon>Bacteria</taxon>
        <taxon>Pseudomonadati</taxon>
        <taxon>Rhodothermota</taxon>
        <taxon>Rhodothermia</taxon>
        <taxon>Rhodothermales</taxon>
        <taxon>Salinibacteraceae</taxon>
        <taxon>Salinibacter</taxon>
    </lineage>
</organism>
<proteinExistence type="predicted"/>
<gene>
    <name evidence="3" type="ORF">GGP83_003162</name>
</gene>
<feature type="domain" description="Glycosyltransferase subfamily 4-like N-terminal" evidence="2">
    <location>
        <begin position="9"/>
        <end position="177"/>
    </location>
</feature>
<dbReference type="EMBL" id="JANUBB010000018">
    <property type="protein sequence ID" value="MCS3953187.1"/>
    <property type="molecule type" value="Genomic_DNA"/>
</dbReference>
<dbReference type="SUPFAM" id="SSF53756">
    <property type="entry name" value="UDP-Glycosyltransferase/glycogen phosphorylase"/>
    <property type="match status" value="1"/>
</dbReference>
<dbReference type="Pfam" id="PF13579">
    <property type="entry name" value="Glyco_trans_4_4"/>
    <property type="match status" value="1"/>
</dbReference>
<dbReference type="AlphaFoldDB" id="A0A9X2UBN6"/>
<accession>A0A9X2UBN6</accession>
<sequence>MASTRADHGGTSRSVPALCEALDAEGVEVHLVTAVPADPAPDQEPILPKGDVHVHRIEEQTKLQRTLRSPLGFYRRLWSVVEDVEPDVIHDHGAWLPSNVVAAWVARRADVPLVVASRGMVTEWSLSHQARKKRAAWHLYQKHVFRQASLFHATAPAEVDDLRSLGMAQPIAVVPNGVEIPDALPNGPPTDGKQALFLSRIHPKKGLPMLLDAWADLRPAGWTLELVGPSENGHLAELEAQASELGLDGEVVFSGPVDDADKWHKYATADLFVLPTHSENFGIVVAEALAAEVPVLTTTGTPWQELESRECGWWVAPEPDAIRGALVTALRQSDATRSAMGRRGRELVTSTYTWRAVGQRMRRAYEWLLDGDSPCPRFVKRQ</sequence>
<dbReference type="InterPro" id="IPR001296">
    <property type="entry name" value="Glyco_trans_1"/>
</dbReference>